<evidence type="ECO:0000256" key="3">
    <source>
        <dbReference type="ARBA" id="ARBA00022964"/>
    </source>
</evidence>
<dbReference type="GO" id="GO:0016705">
    <property type="term" value="F:oxidoreductase activity, acting on paired donors, with incorporation or reduction of molecular oxygen"/>
    <property type="evidence" value="ECO:0007669"/>
    <property type="project" value="InterPro"/>
</dbReference>
<dbReference type="OMA" id="HGYWSPH"/>
<dbReference type="InterPro" id="IPR039210">
    <property type="entry name" value="OGFOD3"/>
</dbReference>
<dbReference type="EMBL" id="CP001334">
    <property type="protein sequence ID" value="ACO68026.1"/>
    <property type="molecule type" value="Genomic_DNA"/>
</dbReference>
<dbReference type="InterPro" id="IPR005123">
    <property type="entry name" value="Oxoglu/Fe-dep_dioxygenase_dom"/>
</dbReference>
<name>C1EJE5_MICCC</name>
<keyword evidence="4" id="KW-0560">Oxidoreductase</keyword>
<dbReference type="GO" id="GO:0016020">
    <property type="term" value="C:membrane"/>
    <property type="evidence" value="ECO:0007669"/>
    <property type="project" value="TreeGrafter"/>
</dbReference>
<dbReference type="KEGG" id="mis:MICPUN_64906"/>
<dbReference type="Pfam" id="PF13640">
    <property type="entry name" value="2OG-FeII_Oxy_3"/>
    <property type="match status" value="1"/>
</dbReference>
<dbReference type="Gene3D" id="2.60.120.620">
    <property type="entry name" value="q2cbj1_9rhob like domain"/>
    <property type="match status" value="1"/>
</dbReference>
<dbReference type="PROSITE" id="PS51471">
    <property type="entry name" value="FE2OG_OXY"/>
    <property type="match status" value="1"/>
</dbReference>
<dbReference type="AlphaFoldDB" id="C1EJE5"/>
<dbReference type="GO" id="GO:0005506">
    <property type="term" value="F:iron ion binding"/>
    <property type="evidence" value="ECO:0007669"/>
    <property type="project" value="InterPro"/>
</dbReference>
<feature type="domain" description="Fe2OG dioxygenase" evidence="7">
    <location>
        <begin position="193"/>
        <end position="307"/>
    </location>
</feature>
<dbReference type="PANTHER" id="PTHR14650">
    <property type="entry name" value="PROLYL HYDROXYLASE-RELATED"/>
    <property type="match status" value="1"/>
</dbReference>
<accession>C1EJE5</accession>
<feature type="region of interest" description="Disordered" evidence="6">
    <location>
        <begin position="162"/>
        <end position="189"/>
    </location>
</feature>
<gene>
    <name evidence="8" type="ORF">MICPUN_64906</name>
</gene>
<evidence type="ECO:0000259" key="7">
    <source>
        <dbReference type="PROSITE" id="PS51471"/>
    </source>
</evidence>
<proteinExistence type="predicted"/>
<dbReference type="eggNOG" id="KOG4459">
    <property type="taxonomic scope" value="Eukaryota"/>
</dbReference>
<feature type="region of interest" description="Disordered" evidence="6">
    <location>
        <begin position="62"/>
        <end position="88"/>
    </location>
</feature>
<dbReference type="OrthoDB" id="427071at2759"/>
<keyword evidence="2" id="KW-0479">Metal-binding</keyword>
<dbReference type="RefSeq" id="XP_002506768.1">
    <property type="nucleotide sequence ID" value="XM_002506722.1"/>
</dbReference>
<evidence type="ECO:0000313" key="9">
    <source>
        <dbReference type="Proteomes" id="UP000002009"/>
    </source>
</evidence>
<dbReference type="GeneID" id="8249844"/>
<dbReference type="STRING" id="296587.C1EJE5"/>
<evidence type="ECO:0000256" key="2">
    <source>
        <dbReference type="ARBA" id="ARBA00022723"/>
    </source>
</evidence>
<evidence type="ECO:0000313" key="8">
    <source>
        <dbReference type="EMBL" id="ACO68026.1"/>
    </source>
</evidence>
<evidence type="ECO:0000256" key="1">
    <source>
        <dbReference type="ARBA" id="ARBA00001961"/>
    </source>
</evidence>
<dbReference type="InterPro" id="IPR006620">
    <property type="entry name" value="Pro_4_hyd_alph"/>
</dbReference>
<evidence type="ECO:0000256" key="5">
    <source>
        <dbReference type="ARBA" id="ARBA00023004"/>
    </source>
</evidence>
<evidence type="ECO:0000256" key="6">
    <source>
        <dbReference type="SAM" id="MobiDB-lite"/>
    </source>
</evidence>
<comment type="cofactor">
    <cofactor evidence="1">
        <name>L-ascorbate</name>
        <dbReference type="ChEBI" id="CHEBI:38290"/>
    </cofactor>
</comment>
<evidence type="ECO:0000256" key="4">
    <source>
        <dbReference type="ARBA" id="ARBA00023002"/>
    </source>
</evidence>
<dbReference type="GO" id="GO:0031418">
    <property type="term" value="F:L-ascorbic acid binding"/>
    <property type="evidence" value="ECO:0007669"/>
    <property type="project" value="InterPro"/>
</dbReference>
<reference evidence="8 9" key="1">
    <citation type="journal article" date="2009" name="Science">
        <title>Green evolution and dynamic adaptations revealed by genomes of the marine picoeukaryotes Micromonas.</title>
        <authorList>
            <person name="Worden A.Z."/>
            <person name="Lee J.H."/>
            <person name="Mock T."/>
            <person name="Rouze P."/>
            <person name="Simmons M.P."/>
            <person name="Aerts A.L."/>
            <person name="Allen A.E."/>
            <person name="Cuvelier M.L."/>
            <person name="Derelle E."/>
            <person name="Everett M.V."/>
            <person name="Foulon E."/>
            <person name="Grimwood J."/>
            <person name="Gundlach H."/>
            <person name="Henrissat B."/>
            <person name="Napoli C."/>
            <person name="McDonald S.M."/>
            <person name="Parker M.S."/>
            <person name="Rombauts S."/>
            <person name="Salamov A."/>
            <person name="Von Dassow P."/>
            <person name="Badger J.H."/>
            <person name="Coutinho P.M."/>
            <person name="Demir E."/>
            <person name="Dubchak I."/>
            <person name="Gentemann C."/>
            <person name="Eikrem W."/>
            <person name="Gready J.E."/>
            <person name="John U."/>
            <person name="Lanier W."/>
            <person name="Lindquist E.A."/>
            <person name="Lucas S."/>
            <person name="Mayer K.F."/>
            <person name="Moreau H."/>
            <person name="Not F."/>
            <person name="Otillar R."/>
            <person name="Panaud O."/>
            <person name="Pangilinan J."/>
            <person name="Paulsen I."/>
            <person name="Piegu B."/>
            <person name="Poliakov A."/>
            <person name="Robbens S."/>
            <person name="Schmutz J."/>
            <person name="Toulza E."/>
            <person name="Wyss T."/>
            <person name="Zelensky A."/>
            <person name="Zhou K."/>
            <person name="Armbrust E.V."/>
            <person name="Bhattacharya D."/>
            <person name="Goodenough U.W."/>
            <person name="Van de Peer Y."/>
            <person name="Grigoriev I.V."/>
        </authorList>
    </citation>
    <scope>NUCLEOTIDE SEQUENCE [LARGE SCALE GENOMIC DNA]</scope>
    <source>
        <strain evidence="9">RCC299 / NOUM17</strain>
    </source>
</reference>
<dbReference type="InParanoid" id="C1EJE5"/>
<keyword evidence="5" id="KW-0408">Iron</keyword>
<dbReference type="GO" id="GO:0051213">
    <property type="term" value="F:dioxygenase activity"/>
    <property type="evidence" value="ECO:0007669"/>
    <property type="project" value="UniProtKB-KW"/>
</dbReference>
<feature type="compositionally biased region" description="Basic and acidic residues" evidence="6">
    <location>
        <begin position="172"/>
        <end position="185"/>
    </location>
</feature>
<protein>
    <recommendedName>
        <fullName evidence="7">Fe2OG dioxygenase domain-containing protein</fullName>
    </recommendedName>
</protein>
<keyword evidence="9" id="KW-1185">Reference proteome</keyword>
<dbReference type="InterPro" id="IPR044862">
    <property type="entry name" value="Pro_4_hyd_alph_FE2OG_OXY"/>
</dbReference>
<keyword evidence="3" id="KW-0223">Dioxygenase</keyword>
<sequence length="317" mass="33300">MGAGSVPRVGTAAWTAARLAWRDRATASARALIAARRAAAGAPPLTDALEPQKTPLDAGVHATPAHRSSMSPRDCWPPGASQPRPGMASRHVIDDAFDPRDLSVLVAAAKMSMHALRASGSGEASAAALGRASEGILGLDAHIAMRRTIRTMTETARRAVHGVPPVVPPVPARDDRTEEGAHSGDDLDAPTLHPAGALFTHIVPGETSVTSVTPGTQIDTTHGYWSPHVDKANVPEYDVSAVLYLSDGDGVDFAGGELHFMDAIGGWKTVTPRRNRLVVFSSGEENVHAVGVVTSGERTTLNLWLTRDPRVAAPDDD</sequence>
<dbReference type="SMART" id="SM00702">
    <property type="entry name" value="P4Hc"/>
    <property type="match status" value="1"/>
</dbReference>
<dbReference type="PANTHER" id="PTHR14650:SF1">
    <property type="entry name" value="2-OXOGLUTARATE AND IRON-DEPENDENT OXYGENASE DOMAIN-CONTAINING PROTEIN 3"/>
    <property type="match status" value="1"/>
</dbReference>
<organism evidence="8 9">
    <name type="scientific">Micromonas commoda (strain RCC299 / NOUM17 / CCMP2709)</name>
    <name type="common">Picoplanktonic green alga</name>
    <dbReference type="NCBI Taxonomy" id="296587"/>
    <lineage>
        <taxon>Eukaryota</taxon>
        <taxon>Viridiplantae</taxon>
        <taxon>Chlorophyta</taxon>
        <taxon>Mamiellophyceae</taxon>
        <taxon>Mamiellales</taxon>
        <taxon>Mamiellaceae</taxon>
        <taxon>Micromonas</taxon>
    </lineage>
</organism>
<dbReference type="Proteomes" id="UP000002009">
    <property type="component" value="Chromosome 16"/>
</dbReference>